<sequence>MTIRLYNFVPDPKGKRNSNVTIYDAVVHHGCEYVPILNDMDGRPFDLDSLVRPTIFKIWDIEEGSEGSAGFDKPSLTRLIDLSALVTILTRTSSAGYCEAVRVAKESRMHSLIIVSREHRVQRWMQVVQGRHGEGIRIALWTHGDCGWLQ</sequence>
<proteinExistence type="predicted"/>
<dbReference type="AlphaFoldDB" id="A0A2J7TG09"/>
<gene>
    <name evidence="1" type="ORF">CR492_12345</name>
</gene>
<dbReference type="EMBL" id="PDZR01000013">
    <property type="protein sequence ID" value="PNG25702.1"/>
    <property type="molecule type" value="Genomic_DNA"/>
</dbReference>
<comment type="caution">
    <text evidence="1">The sequence shown here is derived from an EMBL/GenBank/DDBJ whole genome shotgun (WGS) entry which is preliminary data.</text>
</comment>
<organism evidence="1 2">
    <name type="scientific">Methylocella silvestris</name>
    <dbReference type="NCBI Taxonomy" id="199596"/>
    <lineage>
        <taxon>Bacteria</taxon>
        <taxon>Pseudomonadati</taxon>
        <taxon>Pseudomonadota</taxon>
        <taxon>Alphaproteobacteria</taxon>
        <taxon>Hyphomicrobiales</taxon>
        <taxon>Beijerinckiaceae</taxon>
        <taxon>Methylocella</taxon>
    </lineage>
</organism>
<reference evidence="1 2" key="1">
    <citation type="submission" date="2017-10" db="EMBL/GenBank/DDBJ databases">
        <title>Genome announcement of Methylocella silvestris TVC from permafrost.</title>
        <authorList>
            <person name="Wang J."/>
            <person name="Geng K."/>
            <person name="Ul-Haque F."/>
            <person name="Crombie A.T."/>
            <person name="Street L.E."/>
            <person name="Wookey P.A."/>
            <person name="Murrell J.C."/>
            <person name="Pratscher J."/>
        </authorList>
    </citation>
    <scope>NUCLEOTIDE SEQUENCE [LARGE SCALE GENOMIC DNA]</scope>
    <source>
        <strain evidence="1 2">TVC</strain>
    </source>
</reference>
<protein>
    <submittedName>
        <fullName evidence="1">Uncharacterized protein</fullName>
    </submittedName>
</protein>
<dbReference type="Proteomes" id="UP000236286">
    <property type="component" value="Unassembled WGS sequence"/>
</dbReference>
<accession>A0A2J7TG09</accession>
<evidence type="ECO:0000313" key="1">
    <source>
        <dbReference type="EMBL" id="PNG25702.1"/>
    </source>
</evidence>
<evidence type="ECO:0000313" key="2">
    <source>
        <dbReference type="Proteomes" id="UP000236286"/>
    </source>
</evidence>
<name>A0A2J7TG09_METSI</name>
<dbReference type="RefSeq" id="WP_102844056.1">
    <property type="nucleotide sequence ID" value="NZ_PDZR01000013.1"/>
</dbReference>